<dbReference type="AlphaFoldDB" id="A0A1M6YTC1"/>
<reference evidence="1 2" key="1">
    <citation type="submission" date="2016-11" db="EMBL/GenBank/DDBJ databases">
        <authorList>
            <person name="Jaros S."/>
            <person name="Januszkiewicz K."/>
            <person name="Wedrychowicz H."/>
        </authorList>
    </citation>
    <scope>NUCLEOTIDE SEQUENCE [LARGE SCALE GENOMIC DNA]</scope>
    <source>
        <strain evidence="1 2">DSM 14214</strain>
    </source>
</reference>
<dbReference type="OrthoDB" id="2062324at2"/>
<accession>A0A1M6YTC1</accession>
<dbReference type="EMBL" id="FRAH01000079">
    <property type="protein sequence ID" value="SHL21561.1"/>
    <property type="molecule type" value="Genomic_DNA"/>
</dbReference>
<protein>
    <submittedName>
        <fullName evidence="1">Uncharacterized protein</fullName>
    </submittedName>
</protein>
<sequence>MKLPITEVIENVKDELLCYEGAEQTAERWEKEFLQWVEDHKGKDKDIIVDGGQVSLKIRDEEEIFEIADSYMDALDEGSVKHYWEKF</sequence>
<name>A0A1M6YTC1_9FIRM</name>
<keyword evidence="2" id="KW-1185">Reference proteome</keyword>
<dbReference type="RefSeq" id="WP_072853235.1">
    <property type="nucleotide sequence ID" value="NZ_FRAH01000079.1"/>
</dbReference>
<dbReference type="GeneID" id="78176911"/>
<proteinExistence type="predicted"/>
<organism evidence="1 2">
    <name type="scientific">Anaerotignum lactatifermentans DSM 14214</name>
    <dbReference type="NCBI Taxonomy" id="1121323"/>
    <lineage>
        <taxon>Bacteria</taxon>
        <taxon>Bacillati</taxon>
        <taxon>Bacillota</taxon>
        <taxon>Clostridia</taxon>
        <taxon>Lachnospirales</taxon>
        <taxon>Anaerotignaceae</taxon>
        <taxon>Anaerotignum</taxon>
    </lineage>
</organism>
<gene>
    <name evidence="1" type="ORF">SAMN02745138_03083</name>
</gene>
<evidence type="ECO:0000313" key="1">
    <source>
        <dbReference type="EMBL" id="SHL21561.1"/>
    </source>
</evidence>
<evidence type="ECO:0000313" key="2">
    <source>
        <dbReference type="Proteomes" id="UP000183975"/>
    </source>
</evidence>
<dbReference type="Proteomes" id="UP000183975">
    <property type="component" value="Unassembled WGS sequence"/>
</dbReference>